<dbReference type="RefSeq" id="WP_110571949.1">
    <property type="nucleotide sequence ID" value="NZ_QKLW01000001.1"/>
</dbReference>
<accession>A0A318VLC4</accession>
<dbReference type="InterPro" id="IPR037407">
    <property type="entry name" value="MLP_fam"/>
</dbReference>
<dbReference type="SUPFAM" id="SSF160582">
    <property type="entry name" value="MbtH-like"/>
    <property type="match status" value="1"/>
</dbReference>
<dbReference type="Gene3D" id="3.90.820.10">
    <property type="entry name" value="Structural Genomics, Unknown Function 30-nov-00 1gh9 Mol_id"/>
    <property type="match status" value="1"/>
</dbReference>
<name>A0A318VLC4_9GAMM</name>
<reference evidence="2 3" key="1">
    <citation type="submission" date="2018-06" db="EMBL/GenBank/DDBJ databases">
        <title>Genomic Encyclopedia of Type Strains, Phase III (KMG-III): the genomes of soil and plant-associated and newly described type strains.</title>
        <authorList>
            <person name="Whitman W."/>
        </authorList>
    </citation>
    <scope>NUCLEOTIDE SEQUENCE [LARGE SCALE GENOMIC DNA]</scope>
    <source>
        <strain evidence="2 3">CECT 7730</strain>
    </source>
</reference>
<dbReference type="EMBL" id="QKLW01000001">
    <property type="protein sequence ID" value="PYF84499.1"/>
    <property type="molecule type" value="Genomic_DNA"/>
</dbReference>
<dbReference type="Proteomes" id="UP000247551">
    <property type="component" value="Unassembled WGS sequence"/>
</dbReference>
<dbReference type="GO" id="GO:0019290">
    <property type="term" value="P:siderophore biosynthetic process"/>
    <property type="evidence" value="ECO:0007669"/>
    <property type="project" value="TreeGrafter"/>
</dbReference>
<evidence type="ECO:0000259" key="1">
    <source>
        <dbReference type="SMART" id="SM00923"/>
    </source>
</evidence>
<proteinExistence type="predicted"/>
<dbReference type="GO" id="GO:0005829">
    <property type="term" value="C:cytosol"/>
    <property type="evidence" value="ECO:0007669"/>
    <property type="project" value="TreeGrafter"/>
</dbReference>
<dbReference type="PANTHER" id="PTHR38444">
    <property type="entry name" value="ENTEROBACTIN BIOSYNTHESIS PROTEIN YBDZ"/>
    <property type="match status" value="1"/>
</dbReference>
<dbReference type="SMART" id="SM00923">
    <property type="entry name" value="MbtH"/>
    <property type="match status" value="1"/>
</dbReference>
<protein>
    <submittedName>
        <fullName evidence="2">MbtH protein</fullName>
    </submittedName>
</protein>
<dbReference type="AlphaFoldDB" id="A0A318VLC4"/>
<gene>
    <name evidence="2" type="ORF">DFP75_101537</name>
</gene>
<keyword evidence="3" id="KW-1185">Reference proteome</keyword>
<dbReference type="InterPro" id="IPR005153">
    <property type="entry name" value="MbtH-like_dom"/>
</dbReference>
<dbReference type="InterPro" id="IPR038020">
    <property type="entry name" value="MbtH-like_sf"/>
</dbReference>
<dbReference type="Pfam" id="PF03621">
    <property type="entry name" value="MbtH"/>
    <property type="match status" value="1"/>
</dbReference>
<sequence length="77" mass="8896">MSIDNPDTQFRVVINQEEQYAIWPTFKEVPNGWTQVGQEGTKDSCLAYISEHWQDMRPKSLRDALEQDTGHQTTAQV</sequence>
<comment type="caution">
    <text evidence="2">The sequence shown here is derived from an EMBL/GenBank/DDBJ whole genome shotgun (WGS) entry which is preliminary data.</text>
</comment>
<evidence type="ECO:0000313" key="2">
    <source>
        <dbReference type="EMBL" id="PYF84499.1"/>
    </source>
</evidence>
<organism evidence="2 3">
    <name type="scientific">Marinomonas alcarazii</name>
    <dbReference type="NCBI Taxonomy" id="491949"/>
    <lineage>
        <taxon>Bacteria</taxon>
        <taxon>Pseudomonadati</taxon>
        <taxon>Pseudomonadota</taxon>
        <taxon>Gammaproteobacteria</taxon>
        <taxon>Oceanospirillales</taxon>
        <taxon>Oceanospirillaceae</taxon>
        <taxon>Marinomonas</taxon>
    </lineage>
</organism>
<evidence type="ECO:0000313" key="3">
    <source>
        <dbReference type="Proteomes" id="UP000247551"/>
    </source>
</evidence>
<feature type="domain" description="MbtH-like" evidence="1">
    <location>
        <begin position="1"/>
        <end position="51"/>
    </location>
</feature>
<dbReference type="PANTHER" id="PTHR38444:SF1">
    <property type="entry name" value="ENTEROBACTIN BIOSYNTHESIS PROTEIN YBDZ"/>
    <property type="match status" value="1"/>
</dbReference>